<evidence type="ECO:0000256" key="7">
    <source>
        <dbReference type="ARBA" id="ARBA00022839"/>
    </source>
</evidence>
<keyword evidence="8 15" id="KW-0067">ATP-binding</keyword>
<evidence type="ECO:0000256" key="16">
    <source>
        <dbReference type="SAM" id="MobiDB-lite"/>
    </source>
</evidence>
<keyword evidence="4" id="KW-0227">DNA damage</keyword>
<dbReference type="EMBL" id="JACCBJ010000001">
    <property type="protein sequence ID" value="NYD73008.1"/>
    <property type="molecule type" value="Genomic_DNA"/>
</dbReference>
<comment type="catalytic activity">
    <reaction evidence="14">
        <text>ATP + H2O = ADP + phosphate + H(+)</text>
        <dbReference type="Rhea" id="RHEA:13065"/>
        <dbReference type="ChEBI" id="CHEBI:15377"/>
        <dbReference type="ChEBI" id="CHEBI:15378"/>
        <dbReference type="ChEBI" id="CHEBI:30616"/>
        <dbReference type="ChEBI" id="CHEBI:43474"/>
        <dbReference type="ChEBI" id="CHEBI:456216"/>
        <dbReference type="EC" id="5.6.2.4"/>
    </reaction>
</comment>
<feature type="domain" description="UvrD-like helicase C-terminal" evidence="18">
    <location>
        <begin position="337"/>
        <end position="642"/>
    </location>
</feature>
<evidence type="ECO:0000256" key="10">
    <source>
        <dbReference type="ARBA" id="ARBA00023204"/>
    </source>
</evidence>
<reference evidence="19 20" key="1">
    <citation type="submission" date="2020-07" db="EMBL/GenBank/DDBJ databases">
        <title>Sequencing the genomes of 1000 actinobacteria strains.</title>
        <authorList>
            <person name="Klenk H.-P."/>
        </authorList>
    </citation>
    <scope>NUCLEOTIDE SEQUENCE [LARGE SCALE GENOMIC DNA]</scope>
    <source>
        <strain evidence="19 20">DSM 23871</strain>
    </source>
</reference>
<dbReference type="Pfam" id="PF12705">
    <property type="entry name" value="PDDEXK_1"/>
    <property type="match status" value="1"/>
</dbReference>
<evidence type="ECO:0000256" key="2">
    <source>
        <dbReference type="ARBA" id="ARBA00022722"/>
    </source>
</evidence>
<dbReference type="EC" id="5.6.2.4" evidence="13"/>
<evidence type="ECO:0000256" key="5">
    <source>
        <dbReference type="ARBA" id="ARBA00022801"/>
    </source>
</evidence>
<protein>
    <recommendedName>
        <fullName evidence="13">DNA 3'-5' helicase</fullName>
        <ecNumber evidence="13">5.6.2.4</ecNumber>
    </recommendedName>
</protein>
<evidence type="ECO:0000256" key="15">
    <source>
        <dbReference type="PROSITE-ProRule" id="PRU00560"/>
    </source>
</evidence>
<dbReference type="GO" id="GO:0033202">
    <property type="term" value="C:DNA helicase complex"/>
    <property type="evidence" value="ECO:0007669"/>
    <property type="project" value="TreeGrafter"/>
</dbReference>
<dbReference type="SUPFAM" id="SSF52540">
    <property type="entry name" value="P-loop containing nucleoside triphosphate hydrolases"/>
    <property type="match status" value="1"/>
</dbReference>
<evidence type="ECO:0000256" key="4">
    <source>
        <dbReference type="ARBA" id="ARBA00022763"/>
    </source>
</evidence>
<dbReference type="Pfam" id="PF00580">
    <property type="entry name" value="UvrD-helicase"/>
    <property type="match status" value="1"/>
</dbReference>
<dbReference type="PANTHER" id="PTHR11070">
    <property type="entry name" value="UVRD / RECB / PCRA DNA HELICASE FAMILY MEMBER"/>
    <property type="match status" value="1"/>
</dbReference>
<dbReference type="InterPro" id="IPR038726">
    <property type="entry name" value="PDDEXK_AddAB-type"/>
</dbReference>
<evidence type="ECO:0000313" key="19">
    <source>
        <dbReference type="EMBL" id="NYD73008.1"/>
    </source>
</evidence>
<feature type="compositionally biased region" description="Basic and acidic residues" evidence="16">
    <location>
        <begin position="346"/>
        <end position="356"/>
    </location>
</feature>
<evidence type="ECO:0000256" key="9">
    <source>
        <dbReference type="ARBA" id="ARBA00023125"/>
    </source>
</evidence>
<dbReference type="PROSITE" id="PS51198">
    <property type="entry name" value="UVRD_HELICASE_ATP_BIND"/>
    <property type="match status" value="1"/>
</dbReference>
<dbReference type="Gene3D" id="3.40.50.300">
    <property type="entry name" value="P-loop containing nucleotide triphosphate hydrolases"/>
    <property type="match status" value="2"/>
</dbReference>
<dbReference type="InterPro" id="IPR014016">
    <property type="entry name" value="UvrD-like_ATP-bd"/>
</dbReference>
<keyword evidence="7 19" id="KW-0269">Exonuclease</keyword>
<gene>
    <name evidence="19" type="ORF">BJ963_000527</name>
</gene>
<dbReference type="InterPro" id="IPR011335">
    <property type="entry name" value="Restrct_endonuc-II-like"/>
</dbReference>
<name>A0A852SVB1_9MICO</name>
<feature type="domain" description="UvrD-like helicase ATP-binding" evidence="17">
    <location>
        <begin position="24"/>
        <end position="318"/>
    </location>
</feature>
<evidence type="ECO:0000256" key="6">
    <source>
        <dbReference type="ARBA" id="ARBA00022806"/>
    </source>
</evidence>
<evidence type="ECO:0000256" key="3">
    <source>
        <dbReference type="ARBA" id="ARBA00022741"/>
    </source>
</evidence>
<evidence type="ECO:0000256" key="1">
    <source>
        <dbReference type="ARBA" id="ARBA00009922"/>
    </source>
</evidence>
<dbReference type="Proteomes" id="UP000589620">
    <property type="component" value="Unassembled WGS sequence"/>
</dbReference>
<evidence type="ECO:0000256" key="8">
    <source>
        <dbReference type="ARBA" id="ARBA00022840"/>
    </source>
</evidence>
<dbReference type="AlphaFoldDB" id="A0A852SVB1"/>
<keyword evidence="20" id="KW-1185">Reference proteome</keyword>
<evidence type="ECO:0000259" key="17">
    <source>
        <dbReference type="PROSITE" id="PS51198"/>
    </source>
</evidence>
<dbReference type="InterPro" id="IPR000212">
    <property type="entry name" value="DNA_helicase_UvrD/REP"/>
</dbReference>
<keyword evidence="9" id="KW-0238">DNA-binding</keyword>
<comment type="similarity">
    <text evidence="1">Belongs to the helicase family. UvrD subfamily.</text>
</comment>
<dbReference type="InterPro" id="IPR014017">
    <property type="entry name" value="DNA_helicase_UvrD-like_C"/>
</dbReference>
<feature type="region of interest" description="Disordered" evidence="16">
    <location>
        <begin position="346"/>
        <end position="370"/>
    </location>
</feature>
<dbReference type="GO" id="GO:0004527">
    <property type="term" value="F:exonuclease activity"/>
    <property type="evidence" value="ECO:0007669"/>
    <property type="project" value="UniProtKB-KW"/>
</dbReference>
<sequence length="1065" mass="113154">MIARGFRMHPSGTLASASAAGRAPLDGSQSEVLLLPDGSSAAVLGAPGTGKTTTLVEALAERVLDRGYRTDEVLALSASRAAATALRDRIALRVGVPTQGPLARTATSLAFQLVGERARRIGAEPPRLLTGGEQDQIIAELISGHLEDGTGPVWPEPLVEEVRTLRGFRTELRELMARCAERGVTPSRLSELGAITGHDEWRAAARFIAEYQLVVDSYRGGFVDSAELIASAVTVIAEGSSLDGLRAVFVDDLQEATVATLALLRALAERGVAVIAFGDPDVASTTFRGAQTTALGQLEARIGVPVTRFVLTTAHRQTPALRELTARVTERIGTAAAGVQRLAAAGREEPPGDHGGMDAADAADGTDASERRPEVVRIVAVSAPSEASRLARKLRERHLLDGVPWSSMAVVVRSGAHVPALSRALAVAEVPTTTSIAGRPLRDDFAARQLITIAGVQLGAIELTPAVATELLIGPFGGLDSVSLRRLRLALRQEELAGDGNRPGDELLVEALQHPAHLATIDASPARRAGRLAETLRSGREKAAGGASIEELLWHVWERSGLAARWLEHSARTGIVADEANRHLDGVVALFTAARRFVERSPERPASDFVVELLGAEVPEDTLAARTAGDAVLVCTPSATVGREFEVVVVAGLQESVWPNLRLRGSLLHPQDLADAVEGRTTETEDERAEVLGDELRMFALAVSRARGQVILTATANDDEQPSPFLRLAAELAVDDTDDGAHPLSLRGMVGRLRRRLATTGAPDAAEALARLADADVEGADPASWYGLLEPSTTEPLVDLDDPEAVVRVSPSRLETFEKSPLAWFVDTMAASPSGLAAGIGTVVHAVMEEASTSEDRDLSVERLWQGIERRWDELAFESPWLEEKERRRTRTLTAGVSEYLRDFERAGGVLLGSEGAFELRLGRALVRGTIDRVERTPDGTVVIVDLKTGNRTPSAAEAAEHAQLGAYQLALEHGAVDEAADLPSGGAKLLFVAKGVRGKGYREVAQDRVDDEGLARLRERVARAADGMAGATFAGVVDLGERDPHGSYEYRIHLVPAVSAGGGA</sequence>
<feature type="compositionally biased region" description="Low complexity" evidence="16">
    <location>
        <begin position="357"/>
        <end position="366"/>
    </location>
</feature>
<dbReference type="RefSeq" id="WP_179454431.1">
    <property type="nucleotide sequence ID" value="NZ_BAAAPX010000001.1"/>
</dbReference>
<evidence type="ECO:0000256" key="14">
    <source>
        <dbReference type="ARBA" id="ARBA00048988"/>
    </source>
</evidence>
<evidence type="ECO:0000256" key="13">
    <source>
        <dbReference type="ARBA" id="ARBA00034808"/>
    </source>
</evidence>
<keyword evidence="5 15" id="KW-0378">Hydrolase</keyword>
<dbReference type="Gene3D" id="1.10.10.160">
    <property type="match status" value="1"/>
</dbReference>
<dbReference type="PANTHER" id="PTHR11070:SF59">
    <property type="entry name" value="DNA 3'-5' HELICASE"/>
    <property type="match status" value="1"/>
</dbReference>
<dbReference type="GO" id="GO:0000725">
    <property type="term" value="P:recombinational repair"/>
    <property type="evidence" value="ECO:0007669"/>
    <property type="project" value="TreeGrafter"/>
</dbReference>
<dbReference type="GO" id="GO:0043138">
    <property type="term" value="F:3'-5' DNA helicase activity"/>
    <property type="evidence" value="ECO:0007669"/>
    <property type="project" value="UniProtKB-EC"/>
</dbReference>
<dbReference type="Gene3D" id="1.10.486.10">
    <property type="entry name" value="PCRA, domain 4"/>
    <property type="match status" value="1"/>
</dbReference>
<evidence type="ECO:0000256" key="12">
    <source>
        <dbReference type="ARBA" id="ARBA00034617"/>
    </source>
</evidence>
<keyword evidence="2" id="KW-0540">Nuclease</keyword>
<evidence type="ECO:0000256" key="11">
    <source>
        <dbReference type="ARBA" id="ARBA00023235"/>
    </source>
</evidence>
<keyword evidence="11" id="KW-0413">Isomerase</keyword>
<dbReference type="InterPro" id="IPR011604">
    <property type="entry name" value="PDDEXK-like_dom_sf"/>
</dbReference>
<dbReference type="Gene3D" id="3.90.320.10">
    <property type="match status" value="1"/>
</dbReference>
<comment type="caution">
    <text evidence="19">The sequence shown here is derived from an EMBL/GenBank/DDBJ whole genome shotgun (WGS) entry which is preliminary data.</text>
</comment>
<dbReference type="SUPFAM" id="SSF52980">
    <property type="entry name" value="Restriction endonuclease-like"/>
    <property type="match status" value="1"/>
</dbReference>
<dbReference type="InterPro" id="IPR027417">
    <property type="entry name" value="P-loop_NTPase"/>
</dbReference>
<dbReference type="InterPro" id="IPR013986">
    <property type="entry name" value="DExx_box_DNA_helicase_dom_sf"/>
</dbReference>
<feature type="binding site" evidence="15">
    <location>
        <begin position="45"/>
        <end position="52"/>
    </location>
    <ligand>
        <name>ATP</name>
        <dbReference type="ChEBI" id="CHEBI:30616"/>
    </ligand>
</feature>
<dbReference type="GO" id="GO:0005524">
    <property type="term" value="F:ATP binding"/>
    <property type="evidence" value="ECO:0007669"/>
    <property type="project" value="UniProtKB-UniRule"/>
</dbReference>
<organism evidence="19 20">
    <name type="scientific">Leifsonia soli</name>
    <dbReference type="NCBI Taxonomy" id="582665"/>
    <lineage>
        <taxon>Bacteria</taxon>
        <taxon>Bacillati</taxon>
        <taxon>Actinomycetota</taxon>
        <taxon>Actinomycetes</taxon>
        <taxon>Micrococcales</taxon>
        <taxon>Microbacteriaceae</taxon>
        <taxon>Leifsonia</taxon>
    </lineage>
</organism>
<dbReference type="GO" id="GO:0003677">
    <property type="term" value="F:DNA binding"/>
    <property type="evidence" value="ECO:0007669"/>
    <property type="project" value="UniProtKB-KW"/>
</dbReference>
<evidence type="ECO:0000313" key="20">
    <source>
        <dbReference type="Proteomes" id="UP000589620"/>
    </source>
</evidence>
<accession>A0A852SVB1</accession>
<keyword evidence="10" id="KW-0234">DNA repair</keyword>
<proteinExistence type="inferred from homology"/>
<comment type="catalytic activity">
    <reaction evidence="12">
        <text>Couples ATP hydrolysis with the unwinding of duplex DNA by translocating in the 3'-5' direction.</text>
        <dbReference type="EC" id="5.6.2.4"/>
    </reaction>
</comment>
<evidence type="ECO:0000259" key="18">
    <source>
        <dbReference type="PROSITE" id="PS51217"/>
    </source>
</evidence>
<keyword evidence="6 15" id="KW-0347">Helicase</keyword>
<dbReference type="PROSITE" id="PS51217">
    <property type="entry name" value="UVRD_HELICASE_CTER"/>
    <property type="match status" value="1"/>
</dbReference>
<keyword evidence="3 15" id="KW-0547">Nucleotide-binding</keyword>
<dbReference type="GO" id="GO:0005829">
    <property type="term" value="C:cytosol"/>
    <property type="evidence" value="ECO:0007669"/>
    <property type="project" value="TreeGrafter"/>
</dbReference>